<dbReference type="InterPro" id="IPR043129">
    <property type="entry name" value="ATPase_NBD"/>
</dbReference>
<protein>
    <submittedName>
        <fullName evidence="2">tRNA (Adenosine(37)-N6)-threonylcarbamoyltransferase complex dimerization subunit type 1 TsaB</fullName>
    </submittedName>
</protein>
<dbReference type="PANTHER" id="PTHR11735:SF11">
    <property type="entry name" value="TRNA THREONYLCARBAMOYLADENOSINE BIOSYNTHESIS PROTEIN TSAB"/>
    <property type="match status" value="1"/>
</dbReference>
<organism evidence="2 3">
    <name type="scientific">Subtercola lobariae</name>
    <dbReference type="NCBI Taxonomy" id="1588641"/>
    <lineage>
        <taxon>Bacteria</taxon>
        <taxon>Bacillati</taxon>
        <taxon>Actinomycetota</taxon>
        <taxon>Actinomycetes</taxon>
        <taxon>Micrococcales</taxon>
        <taxon>Microbacteriaceae</taxon>
        <taxon>Subtercola</taxon>
    </lineage>
</organism>
<reference evidence="2 3" key="1">
    <citation type="journal article" date="2014" name="Int. J. Syst. Evol. Microbiol.">
        <title>Complete genome sequence of Corynebacterium casei LMG S-19264T (=DSM 44701T), isolated from a smear-ripened cheese.</title>
        <authorList>
            <consortium name="US DOE Joint Genome Institute (JGI-PGF)"/>
            <person name="Walter F."/>
            <person name="Albersmeier A."/>
            <person name="Kalinowski J."/>
            <person name="Ruckert C."/>
        </authorList>
    </citation>
    <scope>NUCLEOTIDE SEQUENCE [LARGE SCALE GENOMIC DNA]</scope>
    <source>
        <strain evidence="2 3">CGMCC 1.12976</strain>
    </source>
</reference>
<dbReference type="PANTHER" id="PTHR11735">
    <property type="entry name" value="TRNA N6-ADENOSINE THREONYLCARBAMOYLTRANSFERASE"/>
    <property type="match status" value="1"/>
</dbReference>
<dbReference type="GO" id="GO:0005829">
    <property type="term" value="C:cytosol"/>
    <property type="evidence" value="ECO:0007669"/>
    <property type="project" value="TreeGrafter"/>
</dbReference>
<dbReference type="NCBIfam" id="TIGR03725">
    <property type="entry name" value="T6A_YeaZ"/>
    <property type="match status" value="1"/>
</dbReference>
<dbReference type="Pfam" id="PF00814">
    <property type="entry name" value="TsaD"/>
    <property type="match status" value="1"/>
</dbReference>
<evidence type="ECO:0000259" key="1">
    <source>
        <dbReference type="Pfam" id="PF00814"/>
    </source>
</evidence>
<evidence type="ECO:0000313" key="3">
    <source>
        <dbReference type="Proteomes" id="UP000598775"/>
    </source>
</evidence>
<dbReference type="Proteomes" id="UP000598775">
    <property type="component" value="Unassembled WGS sequence"/>
</dbReference>
<dbReference type="RefSeq" id="WP_188675290.1">
    <property type="nucleotide sequence ID" value="NZ_BMGP01000002.1"/>
</dbReference>
<dbReference type="AlphaFoldDB" id="A0A917B3Y3"/>
<dbReference type="InterPro" id="IPR000905">
    <property type="entry name" value="Gcp-like_dom"/>
</dbReference>
<dbReference type="SUPFAM" id="SSF53067">
    <property type="entry name" value="Actin-like ATPase domain"/>
    <property type="match status" value="2"/>
</dbReference>
<evidence type="ECO:0000313" key="2">
    <source>
        <dbReference type="EMBL" id="GGF20100.1"/>
    </source>
</evidence>
<dbReference type="EMBL" id="BMGP01000002">
    <property type="protein sequence ID" value="GGF20100.1"/>
    <property type="molecule type" value="Genomic_DNA"/>
</dbReference>
<comment type="caution">
    <text evidence="2">The sequence shown here is derived from an EMBL/GenBank/DDBJ whole genome shotgun (WGS) entry which is preliminary data.</text>
</comment>
<accession>A0A917B3Y3</accession>
<dbReference type="Gene3D" id="3.30.420.40">
    <property type="match status" value="1"/>
</dbReference>
<name>A0A917B3Y3_9MICO</name>
<keyword evidence="3" id="KW-1185">Reference proteome</keyword>
<dbReference type="InterPro" id="IPR022496">
    <property type="entry name" value="T6A_TsaB"/>
</dbReference>
<feature type="domain" description="Gcp-like" evidence="1">
    <location>
        <begin position="73"/>
        <end position="187"/>
    </location>
</feature>
<proteinExistence type="predicted"/>
<dbReference type="GO" id="GO:0002949">
    <property type="term" value="P:tRNA threonylcarbamoyladenosine modification"/>
    <property type="evidence" value="ECO:0007669"/>
    <property type="project" value="InterPro"/>
</dbReference>
<gene>
    <name evidence="2" type="ORF">GCM10011399_12130</name>
</gene>
<sequence>MSDRRELLLAIDTSAGTSVAVVEGDYREPREVASSATAASTVTAGAHHPAAVTEATPHRAVVLSEANGFDTMKHAEVIGRLIEQALAEASIRPQQLTGVVAGMGPGPFTGLRVGIAAANAFALGLGLPVLRVVSHDAIAFAAQGAGRTGEVLVVSDARRREVYWSLFDLSGQTPVRIDGPGLAKPDALPHVHAATLDAAHVSAGALGQVALEMLRTGAPFAADQALYLRSPDVTLSTGVKRVTQR</sequence>